<comment type="caution">
    <text evidence="3">The sequence shown here is derived from an EMBL/GenBank/DDBJ whole genome shotgun (WGS) entry which is preliminary data.</text>
</comment>
<feature type="signal peptide" evidence="1">
    <location>
        <begin position="1"/>
        <end position="34"/>
    </location>
</feature>
<keyword evidence="4" id="KW-1185">Reference proteome</keyword>
<protein>
    <recommendedName>
        <fullName evidence="2">Fimbrial-type adhesion domain-containing protein</fullName>
    </recommendedName>
</protein>
<gene>
    <name evidence="3" type="ORF">EZM97_29200</name>
</gene>
<evidence type="ECO:0000313" key="3">
    <source>
        <dbReference type="EMBL" id="TCI06718.1"/>
    </source>
</evidence>
<dbReference type="InterPro" id="IPR000259">
    <property type="entry name" value="Adhesion_dom_fimbrial"/>
</dbReference>
<dbReference type="EMBL" id="SJTG01000005">
    <property type="protein sequence ID" value="TCI06718.1"/>
    <property type="molecule type" value="Genomic_DNA"/>
</dbReference>
<evidence type="ECO:0000259" key="2">
    <source>
        <dbReference type="Pfam" id="PF00419"/>
    </source>
</evidence>
<evidence type="ECO:0000313" key="4">
    <source>
        <dbReference type="Proteomes" id="UP000291822"/>
    </source>
</evidence>
<name>A0A4V2NL14_9GAMM</name>
<dbReference type="GO" id="GO:0009289">
    <property type="term" value="C:pilus"/>
    <property type="evidence" value="ECO:0007669"/>
    <property type="project" value="InterPro"/>
</dbReference>
<keyword evidence="1" id="KW-0732">Signal</keyword>
<organism evidence="3 4">
    <name type="scientific">Dyella soli</name>
    <dbReference type="NCBI Taxonomy" id="522319"/>
    <lineage>
        <taxon>Bacteria</taxon>
        <taxon>Pseudomonadati</taxon>
        <taxon>Pseudomonadota</taxon>
        <taxon>Gammaproteobacteria</taxon>
        <taxon>Lysobacterales</taxon>
        <taxon>Rhodanobacteraceae</taxon>
        <taxon>Dyella</taxon>
    </lineage>
</organism>
<feature type="chain" id="PRO_5020842230" description="Fimbrial-type adhesion domain-containing protein" evidence="1">
    <location>
        <begin position="35"/>
        <end position="505"/>
    </location>
</feature>
<accession>A0A4V2NL14</accession>
<sequence>MIPTTIYPRNVRLMRRLCRALVAAAVLLAPGAWATCNKVTGASQYDIPSGTYYNLTGTDGVVRNWSDTGGTGKGGPLGLPGVVTAPNSTSVQPIGTVIASGTAPFSQWGNMPGYDPNQILFRCQAADASSMYEMYAIHGNERYTEYFSVPGMTGVYYTNWTNVGIRITNLSSGSYFQLKWNARALNNLDKDSKGYLLVKAKNFTAIQVELIRTDNGSSVASGSQGTDVSGHPQPYSYSGVNTYPSGYALGYVAFSGPGMTAPINGGTSMNDGSPGYGTSWPGMVDLYDYVKLRRQSTCAVTSVTPVVVFPSTTVAALNSGGSNTQNFTLNFNCQTGAITNTTWADTAGSGSCGTWSYNNAAVCTTSSGTTVGFLPSVGAVAAAQRFSSLKVGGSTGLTYLLSDQYPAAGVNNGIARGVGIQILRNSSAINLLSVDNTAGNASKVTDTTANNAGWYKLVDVATTSLGGNNYSETFQAKLVKLPAATGETVTPGKVYATAQVLIRVQ</sequence>
<reference evidence="3 4" key="1">
    <citation type="submission" date="2019-02" db="EMBL/GenBank/DDBJ databases">
        <title>Dyella amyloliquefaciens sp. nov., isolated from forest soil.</title>
        <authorList>
            <person name="Gao Z.-H."/>
            <person name="Qiu L.-H."/>
        </authorList>
    </citation>
    <scope>NUCLEOTIDE SEQUENCE [LARGE SCALE GENOMIC DNA]</scope>
    <source>
        <strain evidence="3 4">KACC 12747</strain>
    </source>
</reference>
<dbReference type="AlphaFoldDB" id="A0A4V2NL14"/>
<feature type="domain" description="Fimbrial-type adhesion" evidence="2">
    <location>
        <begin position="290"/>
        <end position="505"/>
    </location>
</feature>
<proteinExistence type="predicted"/>
<dbReference type="Pfam" id="PF00419">
    <property type="entry name" value="Fimbrial"/>
    <property type="match status" value="1"/>
</dbReference>
<dbReference type="Proteomes" id="UP000291822">
    <property type="component" value="Unassembled WGS sequence"/>
</dbReference>
<evidence type="ECO:0000256" key="1">
    <source>
        <dbReference type="SAM" id="SignalP"/>
    </source>
</evidence>
<dbReference type="GO" id="GO:0007155">
    <property type="term" value="P:cell adhesion"/>
    <property type="evidence" value="ECO:0007669"/>
    <property type="project" value="InterPro"/>
</dbReference>